<dbReference type="InterPro" id="IPR011990">
    <property type="entry name" value="TPR-like_helical_dom_sf"/>
</dbReference>
<dbReference type="Gene3D" id="1.25.40.10">
    <property type="entry name" value="Tetratricopeptide repeat domain"/>
    <property type="match status" value="3"/>
</dbReference>
<dbReference type="PANTHER" id="PTHR11102">
    <property type="entry name" value="SEL-1-LIKE PROTEIN"/>
    <property type="match status" value="1"/>
</dbReference>
<dbReference type="InterPro" id="IPR006597">
    <property type="entry name" value="Sel1-like"/>
</dbReference>
<evidence type="ECO:0000256" key="1">
    <source>
        <dbReference type="SAM" id="SignalP"/>
    </source>
</evidence>
<reference evidence="2 3" key="1">
    <citation type="submission" date="2020-08" db="EMBL/GenBank/DDBJ databases">
        <title>Genomic Encyclopedia of Type Strains, Phase IV (KMG-IV): sequencing the most valuable type-strain genomes for metagenomic binning, comparative biology and taxonomic classification.</title>
        <authorList>
            <person name="Goeker M."/>
        </authorList>
    </citation>
    <scope>NUCLEOTIDE SEQUENCE [LARGE SCALE GENOMIC DNA]</scope>
    <source>
        <strain evidence="2 3">DSM 17454</strain>
    </source>
</reference>
<dbReference type="EMBL" id="JACHGI010000001">
    <property type="protein sequence ID" value="MBB6464449.1"/>
    <property type="molecule type" value="Genomic_DNA"/>
</dbReference>
<evidence type="ECO:0000313" key="2">
    <source>
        <dbReference type="EMBL" id="MBB6464449.1"/>
    </source>
</evidence>
<feature type="chain" id="PRO_5034688494" evidence="1">
    <location>
        <begin position="20"/>
        <end position="727"/>
    </location>
</feature>
<gene>
    <name evidence="2" type="ORF">HNQ96_000296</name>
</gene>
<dbReference type="SMART" id="SM00671">
    <property type="entry name" value="SEL1"/>
    <property type="match status" value="13"/>
</dbReference>
<protein>
    <submittedName>
        <fullName evidence="2">TPR repeat protein</fullName>
    </submittedName>
</protein>
<comment type="caution">
    <text evidence="2">The sequence shown here is derived from an EMBL/GenBank/DDBJ whole genome shotgun (WGS) entry which is preliminary data.</text>
</comment>
<organism evidence="2 3">
    <name type="scientific">Aminobacter carboxidus</name>
    <dbReference type="NCBI Taxonomy" id="376165"/>
    <lineage>
        <taxon>Bacteria</taxon>
        <taxon>Pseudomonadati</taxon>
        <taxon>Pseudomonadota</taxon>
        <taxon>Alphaproteobacteria</taxon>
        <taxon>Hyphomicrobiales</taxon>
        <taxon>Phyllobacteriaceae</taxon>
        <taxon>Aminobacter</taxon>
    </lineage>
</organism>
<dbReference type="Pfam" id="PF08238">
    <property type="entry name" value="Sel1"/>
    <property type="match status" value="10"/>
</dbReference>
<dbReference type="GO" id="GO:0036503">
    <property type="term" value="P:ERAD pathway"/>
    <property type="evidence" value="ECO:0007669"/>
    <property type="project" value="TreeGrafter"/>
</dbReference>
<feature type="signal peptide" evidence="1">
    <location>
        <begin position="1"/>
        <end position="19"/>
    </location>
</feature>
<dbReference type="AlphaFoldDB" id="A0A8E1WB46"/>
<name>A0A8E1WB46_9HYPH</name>
<proteinExistence type="predicted"/>
<dbReference type="SUPFAM" id="SSF81901">
    <property type="entry name" value="HCP-like"/>
    <property type="match status" value="4"/>
</dbReference>
<dbReference type="PANTHER" id="PTHR11102:SF147">
    <property type="entry name" value="SEL1L ADAPTOR SUBUNIT OF ERAD E3 UBIQUITIN LIGASE"/>
    <property type="match status" value="1"/>
</dbReference>
<evidence type="ECO:0000313" key="3">
    <source>
        <dbReference type="Proteomes" id="UP000532373"/>
    </source>
</evidence>
<dbReference type="RefSeq" id="WP_184767044.1">
    <property type="nucleotide sequence ID" value="NZ_JACHGI010000001.1"/>
</dbReference>
<dbReference type="Proteomes" id="UP000532373">
    <property type="component" value="Unassembled WGS sequence"/>
</dbReference>
<keyword evidence="1" id="KW-0732">Signal</keyword>
<accession>A0A8E1WB46</accession>
<sequence>MRIGWLLVASVVVSGIAEASPAGQAPTSPALGLASPAGPHAIQATKSKADARDGFMQALAASYIALGDLYRDGKTTAAAAEAALAYYRGLDNPGRPAAIYAVISPSDLIGVVKDAPADPYAASELYLQAVSMGSSEALMRLGDLYREGRVVAADPKRAYLFYDQAAKAGNANGKLRVGEMLARGQGVARDTGKGLAMIGALADAGNPEALVLLGDLYRPGGQGMVAMEPEKALGFYRKAAALSYDAGKLRVGEMIAIGQGATQDVAAGLAMIEEVVARTRNPAGLVLLGSLYSRADGGVIAIDLGKAFGYFRRAADSGDETGLLRTGEMLARGRGTSQSYQAGRTMLTGLADRGDTFALIALGDLLSDAAVAPVDIAAAVTSYEKAASLGHSDALVRLGDLYSRNGAIASDPPKAFAYYVRASQAGNLAGKLRVGEMTVLGQGTDRNVVAGLAQMNSLADAGDADAMNLLGGLYQRGIGGLLPANAATAFGYYRKSAEAGSAMGAVHAGEMMVRGQGTPRDVAGGLQMVKAVADAGNSDALMSLAALTGDGSTGKVDASGAVLAYERAAALGRPDALVRIGDIYRLGGTIPADPAKAFDYYRRAGMAGDETGRLRQGEMTARGEGTRQDIVAGLELVKQVGLGGDPYAYVVLGDLHLSGALGPVDGDAAVTAYENAARQGRADALLRLGDLYRDGKGVPADGGKAAEYYLKAVDAENPAAAAGNVQN</sequence>
<dbReference type="InterPro" id="IPR050767">
    <property type="entry name" value="Sel1_AlgK"/>
</dbReference>